<gene>
    <name evidence="1" type="ORF">HPBE_LOCUS12319</name>
</gene>
<reference evidence="1 2" key="1">
    <citation type="submission" date="2018-11" db="EMBL/GenBank/DDBJ databases">
        <authorList>
            <consortium name="Pathogen Informatics"/>
        </authorList>
    </citation>
    <scope>NUCLEOTIDE SEQUENCE [LARGE SCALE GENOMIC DNA]</scope>
</reference>
<reference evidence="3" key="2">
    <citation type="submission" date="2019-09" db="UniProtKB">
        <authorList>
            <consortium name="WormBaseParasite"/>
        </authorList>
    </citation>
    <scope>IDENTIFICATION</scope>
</reference>
<sequence length="97" mass="10589">MVYTHGSVNGRQEIAPGPLTWPIGAARHTHCNSLNIGMKALLALVVYSGYLVQLYTLTTSLRPSVIRFVEGRSGDKRRMALLADYVLRSGIVLVSCS</sequence>
<organism evidence="2 3">
    <name type="scientific">Heligmosomoides polygyrus</name>
    <name type="common">Parasitic roundworm</name>
    <dbReference type="NCBI Taxonomy" id="6339"/>
    <lineage>
        <taxon>Eukaryota</taxon>
        <taxon>Metazoa</taxon>
        <taxon>Ecdysozoa</taxon>
        <taxon>Nematoda</taxon>
        <taxon>Chromadorea</taxon>
        <taxon>Rhabditida</taxon>
        <taxon>Rhabditina</taxon>
        <taxon>Rhabditomorpha</taxon>
        <taxon>Strongyloidea</taxon>
        <taxon>Heligmosomidae</taxon>
        <taxon>Heligmosomoides</taxon>
    </lineage>
</organism>
<evidence type="ECO:0000313" key="3">
    <source>
        <dbReference type="WBParaSite" id="HPBE_0001231801-mRNA-1"/>
    </source>
</evidence>
<keyword evidence="2" id="KW-1185">Reference proteome</keyword>
<dbReference type="Proteomes" id="UP000050761">
    <property type="component" value="Unassembled WGS sequence"/>
</dbReference>
<proteinExistence type="predicted"/>
<accession>A0A3P7YVZ3</accession>
<evidence type="ECO:0000313" key="1">
    <source>
        <dbReference type="EMBL" id="VDO91711.1"/>
    </source>
</evidence>
<accession>A0A183FVH6</accession>
<name>A0A183FVH6_HELPZ</name>
<evidence type="ECO:0000313" key="2">
    <source>
        <dbReference type="Proteomes" id="UP000050761"/>
    </source>
</evidence>
<dbReference type="AlphaFoldDB" id="A0A183FVH6"/>
<dbReference type="EMBL" id="UZAH01027449">
    <property type="protein sequence ID" value="VDO91711.1"/>
    <property type="molecule type" value="Genomic_DNA"/>
</dbReference>
<protein>
    <submittedName>
        <fullName evidence="3">DUF1206 domain-containing protein</fullName>
    </submittedName>
</protein>
<dbReference type="WBParaSite" id="HPBE_0001231801-mRNA-1">
    <property type="protein sequence ID" value="HPBE_0001231801-mRNA-1"/>
    <property type="gene ID" value="HPBE_0001231801"/>
</dbReference>
<dbReference type="OrthoDB" id="1684102at2759"/>